<evidence type="ECO:0000313" key="2">
    <source>
        <dbReference type="EMBL" id="UZE97181.1"/>
    </source>
</evidence>
<name>A0ABY6N517_9ALTE</name>
<feature type="transmembrane region" description="Helical" evidence="1">
    <location>
        <begin position="98"/>
        <end position="116"/>
    </location>
</feature>
<dbReference type="EMBL" id="CP100390">
    <property type="protein sequence ID" value="UZE97206.1"/>
    <property type="molecule type" value="Genomic_DNA"/>
</dbReference>
<feature type="transmembrane region" description="Helical" evidence="1">
    <location>
        <begin position="64"/>
        <end position="86"/>
    </location>
</feature>
<reference evidence="3" key="1">
    <citation type="submission" date="2022-06" db="EMBL/GenBank/DDBJ databases">
        <title>Alkalimarinus sp. nov., isolated from gut of a Alitta virens.</title>
        <authorList>
            <person name="Yang A.I."/>
            <person name="Shin N.-R."/>
        </authorList>
    </citation>
    <scope>NUCLEOTIDE SEQUENCE</scope>
    <source>
        <strain evidence="3">A2M4</strain>
    </source>
</reference>
<protein>
    <submittedName>
        <fullName evidence="3">Uncharacterized protein</fullName>
    </submittedName>
</protein>
<sequence>MNKSNFVLIVILISFLVSGIVEGIFSFSISDQQAITVAHSIFIAVCVFIWCGRHAKENELRKIGGYKVFCAVFPIIGVPVYFFRFFGFKSGTVKTGKALFYLLLIVIVIALPIIFIPKLIG</sequence>
<feature type="transmembrane region" description="Helical" evidence="1">
    <location>
        <begin position="33"/>
        <end position="52"/>
    </location>
</feature>
<keyword evidence="4" id="KW-1185">Reference proteome</keyword>
<dbReference type="EMBL" id="CP100390">
    <property type="protein sequence ID" value="UZE97181.1"/>
    <property type="molecule type" value="Genomic_DNA"/>
</dbReference>
<evidence type="ECO:0000313" key="4">
    <source>
        <dbReference type="Proteomes" id="UP001163739"/>
    </source>
</evidence>
<accession>A0ABY6N517</accession>
<organism evidence="3 4">
    <name type="scientific">Alkalimarinus alittae</name>
    <dbReference type="NCBI Taxonomy" id="2961619"/>
    <lineage>
        <taxon>Bacteria</taxon>
        <taxon>Pseudomonadati</taxon>
        <taxon>Pseudomonadota</taxon>
        <taxon>Gammaproteobacteria</taxon>
        <taxon>Alteromonadales</taxon>
        <taxon>Alteromonadaceae</taxon>
        <taxon>Alkalimarinus</taxon>
    </lineage>
</organism>
<keyword evidence="1" id="KW-0472">Membrane</keyword>
<gene>
    <name evidence="2" type="ORF">NKI27_05380</name>
    <name evidence="3" type="ORF">NKI27_05510</name>
</gene>
<proteinExistence type="predicted"/>
<dbReference type="RefSeq" id="WP_265048661.1">
    <property type="nucleotide sequence ID" value="NZ_CP100390.1"/>
</dbReference>
<evidence type="ECO:0000256" key="1">
    <source>
        <dbReference type="SAM" id="Phobius"/>
    </source>
</evidence>
<dbReference type="Proteomes" id="UP001163739">
    <property type="component" value="Chromosome"/>
</dbReference>
<keyword evidence="1" id="KW-1133">Transmembrane helix</keyword>
<keyword evidence="1" id="KW-0812">Transmembrane</keyword>
<evidence type="ECO:0000313" key="3">
    <source>
        <dbReference type="EMBL" id="UZE97206.1"/>
    </source>
</evidence>